<feature type="transmembrane region" description="Helical" evidence="6">
    <location>
        <begin position="209"/>
        <end position="227"/>
    </location>
</feature>
<feature type="transmembrane region" description="Helical" evidence="6">
    <location>
        <begin position="146"/>
        <end position="163"/>
    </location>
</feature>
<name>A0ABW5XR70_9SPHI</name>
<dbReference type="InterPro" id="IPR011923">
    <property type="entry name" value="RodA/MrdB"/>
</dbReference>
<gene>
    <name evidence="7" type="primary">rodA</name>
    <name evidence="7" type="ORF">ACFSYC_09165</name>
</gene>
<feature type="transmembrane region" description="Helical" evidence="6">
    <location>
        <begin position="394"/>
        <end position="413"/>
    </location>
</feature>
<feature type="transmembrane region" description="Helical" evidence="6">
    <location>
        <begin position="78"/>
        <end position="97"/>
    </location>
</feature>
<evidence type="ECO:0000256" key="6">
    <source>
        <dbReference type="SAM" id="Phobius"/>
    </source>
</evidence>
<evidence type="ECO:0000256" key="2">
    <source>
        <dbReference type="ARBA" id="ARBA00022692"/>
    </source>
</evidence>
<keyword evidence="4 6" id="KW-1133">Transmembrane helix</keyword>
<comment type="caution">
    <text evidence="7">The sequence shown here is derived from an EMBL/GenBank/DDBJ whole genome shotgun (WGS) entry which is preliminary data.</text>
</comment>
<keyword evidence="5 6" id="KW-0472">Membrane</keyword>
<evidence type="ECO:0000256" key="1">
    <source>
        <dbReference type="ARBA" id="ARBA00004141"/>
    </source>
</evidence>
<sequence>MNSNQQRSFFFNVDWLTVLIYLVLCAIGVLSIHSAVYDPNHSSFVDLDTNYGKQFIFVIIAVVVGIFILLLESRFLSALAPAMYVVTTVLLIVVLVIGRNVGGNQAWISLPGGFRLQPSEFAKFATCLLLARYLSGANVKVSEPKSFAIAAGIIFFPMMFILLQPDAGSTLVFSSLLFVLYREGLSPYFLILEGLFILLFVLTLKVANLPIIIGGIVALAVLLMWLLRRNRKMMFTMLVGAGILIIFVFSVQFLYTKVLKPHQKSRIDIVLGITSDPRGKGYNVNQSKIAIGSGKLWGKGYMQGTQTKYSFVPEQSTDFIFCTVGEEFGFAGSLVVLSLYLLLVLRIIYIAERQRSPFSRIYAYGVGSIIFFHVFINIGMTIGIVPSIGIPLPLISYGGSSLISFTIMLFILIKLDSNRMGMIYA</sequence>
<accession>A0ABW5XR70</accession>
<dbReference type="InterPro" id="IPR001182">
    <property type="entry name" value="FtsW/RodA"/>
</dbReference>
<evidence type="ECO:0000256" key="4">
    <source>
        <dbReference type="ARBA" id="ARBA00022989"/>
    </source>
</evidence>
<evidence type="ECO:0000256" key="5">
    <source>
        <dbReference type="ARBA" id="ARBA00023136"/>
    </source>
</evidence>
<keyword evidence="2 6" id="KW-0812">Transmembrane</keyword>
<dbReference type="NCBIfam" id="TIGR02210">
    <property type="entry name" value="rodA_shape"/>
    <property type="match status" value="1"/>
</dbReference>
<proteinExistence type="predicted"/>
<dbReference type="Proteomes" id="UP001597601">
    <property type="component" value="Unassembled WGS sequence"/>
</dbReference>
<keyword evidence="3" id="KW-0133">Cell shape</keyword>
<evidence type="ECO:0000313" key="8">
    <source>
        <dbReference type="Proteomes" id="UP001597601"/>
    </source>
</evidence>
<protein>
    <submittedName>
        <fullName evidence="7">Rod shape-determining protein RodA</fullName>
    </submittedName>
</protein>
<dbReference type="RefSeq" id="WP_377126098.1">
    <property type="nucleotide sequence ID" value="NZ_JBHUON010000009.1"/>
</dbReference>
<feature type="transmembrane region" description="Helical" evidence="6">
    <location>
        <begin position="328"/>
        <end position="349"/>
    </location>
</feature>
<dbReference type="EMBL" id="JBHUON010000009">
    <property type="protein sequence ID" value="MFD2864855.1"/>
    <property type="molecule type" value="Genomic_DNA"/>
</dbReference>
<dbReference type="Pfam" id="PF01098">
    <property type="entry name" value="FTSW_RODA_SPOVE"/>
    <property type="match status" value="1"/>
</dbReference>
<keyword evidence="8" id="KW-1185">Reference proteome</keyword>
<dbReference type="NCBIfam" id="NF037961">
    <property type="entry name" value="RodA_shape"/>
    <property type="match status" value="1"/>
</dbReference>
<feature type="transmembrane region" description="Helical" evidence="6">
    <location>
        <begin position="54"/>
        <end position="71"/>
    </location>
</feature>
<organism evidence="7 8">
    <name type="scientific">Mucilaginibacter antarcticus</name>
    <dbReference type="NCBI Taxonomy" id="1855725"/>
    <lineage>
        <taxon>Bacteria</taxon>
        <taxon>Pseudomonadati</taxon>
        <taxon>Bacteroidota</taxon>
        <taxon>Sphingobacteriia</taxon>
        <taxon>Sphingobacteriales</taxon>
        <taxon>Sphingobacteriaceae</taxon>
        <taxon>Mucilaginibacter</taxon>
    </lineage>
</organism>
<dbReference type="PANTHER" id="PTHR30474">
    <property type="entry name" value="CELL CYCLE PROTEIN"/>
    <property type="match status" value="1"/>
</dbReference>
<feature type="transmembrane region" description="Helical" evidence="6">
    <location>
        <begin position="12"/>
        <end position="34"/>
    </location>
</feature>
<feature type="transmembrane region" description="Helical" evidence="6">
    <location>
        <begin position="184"/>
        <end position="203"/>
    </location>
</feature>
<reference evidence="8" key="1">
    <citation type="journal article" date="2019" name="Int. J. Syst. Evol. Microbiol.">
        <title>The Global Catalogue of Microorganisms (GCM) 10K type strain sequencing project: providing services to taxonomists for standard genome sequencing and annotation.</title>
        <authorList>
            <consortium name="The Broad Institute Genomics Platform"/>
            <consortium name="The Broad Institute Genome Sequencing Center for Infectious Disease"/>
            <person name="Wu L."/>
            <person name="Ma J."/>
        </authorList>
    </citation>
    <scope>NUCLEOTIDE SEQUENCE [LARGE SCALE GENOMIC DNA]</scope>
    <source>
        <strain evidence="8">KCTC 52232</strain>
    </source>
</reference>
<dbReference type="PANTHER" id="PTHR30474:SF1">
    <property type="entry name" value="PEPTIDOGLYCAN GLYCOSYLTRANSFERASE MRDB"/>
    <property type="match status" value="1"/>
</dbReference>
<feature type="transmembrane region" description="Helical" evidence="6">
    <location>
        <begin position="234"/>
        <end position="255"/>
    </location>
</feature>
<feature type="transmembrane region" description="Helical" evidence="6">
    <location>
        <begin position="361"/>
        <end position="388"/>
    </location>
</feature>
<comment type="subcellular location">
    <subcellularLocation>
        <location evidence="1">Membrane</location>
        <topology evidence="1">Multi-pass membrane protein</topology>
    </subcellularLocation>
</comment>
<evidence type="ECO:0000256" key="3">
    <source>
        <dbReference type="ARBA" id="ARBA00022960"/>
    </source>
</evidence>
<evidence type="ECO:0000313" key="7">
    <source>
        <dbReference type="EMBL" id="MFD2864855.1"/>
    </source>
</evidence>